<organism evidence="2 3">
    <name type="scientific">Cohnella soli</name>
    <dbReference type="NCBI Taxonomy" id="425005"/>
    <lineage>
        <taxon>Bacteria</taxon>
        <taxon>Bacillati</taxon>
        <taxon>Bacillota</taxon>
        <taxon>Bacilli</taxon>
        <taxon>Bacillales</taxon>
        <taxon>Paenibacillaceae</taxon>
        <taxon>Cohnella</taxon>
    </lineage>
</organism>
<feature type="transmembrane region" description="Helical" evidence="1">
    <location>
        <begin position="223"/>
        <end position="243"/>
    </location>
</feature>
<gene>
    <name evidence="2" type="ORF">ACFPOF_09775</name>
</gene>
<reference evidence="3" key="1">
    <citation type="journal article" date="2019" name="Int. J. Syst. Evol. Microbiol.">
        <title>The Global Catalogue of Microorganisms (GCM) 10K type strain sequencing project: providing services to taxonomists for standard genome sequencing and annotation.</title>
        <authorList>
            <consortium name="The Broad Institute Genomics Platform"/>
            <consortium name="The Broad Institute Genome Sequencing Center for Infectious Disease"/>
            <person name="Wu L."/>
            <person name="Ma J."/>
        </authorList>
    </citation>
    <scope>NUCLEOTIDE SEQUENCE [LARGE SCALE GENOMIC DNA]</scope>
    <source>
        <strain evidence="3">CGMCC 1.18575</strain>
    </source>
</reference>
<dbReference type="Proteomes" id="UP001596113">
    <property type="component" value="Unassembled WGS sequence"/>
</dbReference>
<keyword evidence="1" id="KW-0472">Membrane</keyword>
<feature type="transmembrane region" description="Helical" evidence="1">
    <location>
        <begin position="63"/>
        <end position="81"/>
    </location>
</feature>
<accession>A0ABW0HPQ5</accession>
<feature type="transmembrane region" description="Helical" evidence="1">
    <location>
        <begin position="145"/>
        <end position="163"/>
    </location>
</feature>
<feature type="transmembrane region" description="Helical" evidence="1">
    <location>
        <begin position="87"/>
        <end position="105"/>
    </location>
</feature>
<evidence type="ECO:0000313" key="3">
    <source>
        <dbReference type="Proteomes" id="UP001596113"/>
    </source>
</evidence>
<dbReference type="EMBL" id="JBHSMI010000020">
    <property type="protein sequence ID" value="MFC5403018.1"/>
    <property type="molecule type" value="Genomic_DNA"/>
</dbReference>
<feature type="transmembrane region" description="Helical" evidence="1">
    <location>
        <begin position="170"/>
        <end position="186"/>
    </location>
</feature>
<proteinExistence type="predicted"/>
<dbReference type="RefSeq" id="WP_378131993.1">
    <property type="nucleotide sequence ID" value="NZ_JBHSMI010000020.1"/>
</dbReference>
<evidence type="ECO:0000313" key="2">
    <source>
        <dbReference type="EMBL" id="MFC5403018.1"/>
    </source>
</evidence>
<evidence type="ECO:0000256" key="1">
    <source>
        <dbReference type="SAM" id="Phobius"/>
    </source>
</evidence>
<feature type="transmembrane region" description="Helical" evidence="1">
    <location>
        <begin position="117"/>
        <end position="139"/>
    </location>
</feature>
<feature type="transmembrane region" description="Helical" evidence="1">
    <location>
        <begin position="198"/>
        <end position="216"/>
    </location>
</feature>
<keyword evidence="3" id="KW-1185">Reference proteome</keyword>
<protein>
    <recommendedName>
        <fullName evidence="4">DUF2157 domain-containing protein</fullName>
    </recommendedName>
</protein>
<comment type="caution">
    <text evidence="2">The sequence shown here is derived from an EMBL/GenBank/DDBJ whole genome shotgun (WGS) entry which is preliminary data.</text>
</comment>
<evidence type="ECO:0008006" key="4">
    <source>
        <dbReference type="Google" id="ProtNLM"/>
    </source>
</evidence>
<keyword evidence="1" id="KW-1133">Transmembrane helix</keyword>
<name>A0ABW0HPQ5_9BACL</name>
<feature type="transmembrane region" description="Helical" evidence="1">
    <location>
        <begin position="249"/>
        <end position="268"/>
    </location>
</feature>
<sequence length="277" mass="30633">MAEANEQKREMIVKEIESWRRNKLLPEQYCDFLQNIYLDDLNERPLGPIGNAVKKIGQASGKLWLLSFGSFALICVVVLHFSAFHPLLQIGLAVAAAAALTVIGARSREVSPMRAWLSMGAGMVLLIGVGYAIVGINGWRSDSGTEWLLGCCAFIWLACGLALRSTLLQGGGWLAAIVLYALLLARHVSDPGIAEVQLFWLPAALLFAWLSWFLHVRVKSAGAVLFATALVLWFMPEVYSALYGIGENWIQAEIVVKILVAGLCMFRLRKQWMEWVA</sequence>
<keyword evidence="1" id="KW-0812">Transmembrane</keyword>